<evidence type="ECO:0000313" key="6">
    <source>
        <dbReference type="EMBL" id="QPQ90914.1"/>
    </source>
</evidence>
<dbReference type="NCBIfam" id="TIGR03348">
    <property type="entry name" value="VI_IcmF"/>
    <property type="match status" value="1"/>
</dbReference>
<dbReference type="Pfam" id="PF06761">
    <property type="entry name" value="IcmF-related"/>
    <property type="match status" value="1"/>
</dbReference>
<feature type="domain" description="Type VI secretion system IcmF C-terminal" evidence="3">
    <location>
        <begin position="1198"/>
        <end position="1300"/>
    </location>
</feature>
<keyword evidence="2" id="KW-0472">Membrane</keyword>
<dbReference type="GeneID" id="45693574"/>
<feature type="transmembrane region" description="Helical" evidence="2">
    <location>
        <begin position="546"/>
        <end position="564"/>
    </location>
</feature>
<accession>A0AAP9XZF3</accession>
<evidence type="ECO:0000256" key="2">
    <source>
        <dbReference type="SAM" id="Phobius"/>
    </source>
</evidence>
<keyword evidence="2" id="KW-0812">Transmembrane</keyword>
<organism evidence="6 8">
    <name type="scientific">Burkholderia glumae</name>
    <name type="common">Pseudomonas glumae</name>
    <dbReference type="NCBI Taxonomy" id="337"/>
    <lineage>
        <taxon>Bacteria</taxon>
        <taxon>Pseudomonadati</taxon>
        <taxon>Pseudomonadota</taxon>
        <taxon>Betaproteobacteria</taxon>
        <taxon>Burkholderiales</taxon>
        <taxon>Burkholderiaceae</taxon>
        <taxon>Burkholderia</taxon>
    </lineage>
</organism>
<feature type="domain" description="IcmF-related" evidence="4">
    <location>
        <begin position="618"/>
        <end position="918"/>
    </location>
</feature>
<feature type="transmembrane region" description="Helical" evidence="2">
    <location>
        <begin position="51"/>
        <end position="84"/>
    </location>
</feature>
<sequence length="1365" mass="148293">MSHLNRFFKFLISRQTLVFVAIVAVAAAIWFIGPLIAFGDYRPLATVLARALSIVTLLAMLLFCLLGWSLGVIGAALLCLAIWYLGPLFMFGSVRPLASTGVRVLLIAVLVACYAAYGLYRLWKAMRSNDALLQRILNPFSTQASDDAPAREQIRAVNSVVTKAIDKVKQLRGGAFGLRRLLESQRYLYALPWYLVMGSPGAGKTTMILNSGLEFPDADQMVAASLGHHAETVNCDWWFGNDAILIDTAGRYLMHDMPARADEPDHAAGAVGSANAAEWRGFLALLRKRRPRAPVNGVLLVVSVEELLTCSPSELKLLAAAMRARLGELKHDLRIRYPAYLVVTKLDLLPGFLEYFQSLTAESRAQILGFTLPYHRDAPEERRDALRLACIEELRELEQGFEDGLNARLQEEYELDRRRRLYALPAEFRSLCAILVEFVASVFVDSKYDDTELNGVLRGVYFSSAAQTHDVVPADRDTLLQRLRRGLAARFGADAAAVSAPAPDGAAPVEYRGYFLRNLFQRVIVAEGHLVRPNLRWEIRFRALRVVGHLLSIAVAAWLVYGMAGSFQRNRDYLAAIDHQTNALAARVQAQRRTPKPGDTGALLSASLDLPRFGELDLDRPGIAWRYGLYAAPGVVDASSRTYAALLDQMLLPPVVARIATVLDGEVRAQNADEVYKTLPVYLMLYDPSHYDAKEVKAWVMRDWEQAGSVAMLGDRDVVAGHLDALFRDGVPVTPATPMDGALIKRARELLGRNSASGRLYERAMKAMEPDAPENITLARAGGPQALSVFAMAGDPALAQGVPGLYTYEGYHEVFTRRLPEFLEQAHERDAWLMGRGDRSSTWGRAGRVLRAGERALADEIRRQYLIDYGNYWQRFLDGVRLASGGAAPALDLQMLRTLSAPDSPLVRLARTAARETSLATPDTQDGPSLAGSAAAIASRRSRAASAVLAIGGATSTINRLARRRMEHDLVEQRFAALRAVVTGEADTDGGKLVRAWSASASLSSLPSLPSPGGGGPMQLDGIVSLIGERYTRLVLAGDVLATDSMPPADDLGATMRLEAEKLPAPFRAVLAGLAERSTQEVNRKMGALLGSRLEANVGDPCRSLIEGRYPFADSAQEVSIADFNRVFAAKGLLDKFFRETLADHVDTGSHPWRYRPAAPGMPPMRGPSLEPFERAAAIRRAFFLGPGASRLVWKLGIRVVSLDPDITELRLDIDGQSLRYAHGPVTTFPVTWPGPRGGSMAGITAEPQVSAQSSTLGAEGPWALFRLFDRGRLVPTSDTSRYTEDFDFDGRHAVLELNTGGRAGGEPIGLLKGFRCPGFGGVTGGMTAAATSAPRSAAAAPAGEADDAGEGTRGSEPPTGAAFD</sequence>
<dbReference type="InterPro" id="IPR027417">
    <property type="entry name" value="P-loop_NTPase"/>
</dbReference>
<dbReference type="Pfam" id="PF14331">
    <property type="entry name" value="IcmF-related_N"/>
    <property type="match status" value="1"/>
</dbReference>
<keyword evidence="2" id="KW-1133">Transmembrane helix</keyword>
<reference evidence="6 8" key="1">
    <citation type="submission" date="2020-12" db="EMBL/GenBank/DDBJ databases">
        <title>FDA dAtabase for Regulatory Grade micrObial Sequences (FDA-ARGOS): Supporting development and validation of Infectious Disease Dx tests.</title>
        <authorList>
            <person name="Minogue T."/>
            <person name="Wolcott M."/>
            <person name="Wasieloski L."/>
            <person name="Aguilar W."/>
            <person name="Moore D."/>
            <person name="Jaissle J."/>
            <person name="Tallon L."/>
            <person name="Sadzewicz L."/>
            <person name="Zhao X."/>
            <person name="Boylan J."/>
            <person name="Ott S."/>
            <person name="Bowen H."/>
            <person name="Vavikolanu K."/>
            <person name="Mehta A."/>
            <person name="Aluvathingal J."/>
            <person name="Nadendla S."/>
            <person name="Yan Y."/>
            <person name="Sichtig H."/>
        </authorList>
    </citation>
    <scope>NUCLEOTIDE SEQUENCE [LARGE SCALE GENOMIC DNA]</scope>
    <source>
        <strain evidence="6 8">FDAARGOS_949</strain>
    </source>
</reference>
<dbReference type="Pfam" id="PF06744">
    <property type="entry name" value="IcmF_C"/>
    <property type="match status" value="1"/>
</dbReference>
<dbReference type="Proteomes" id="UP000594892">
    <property type="component" value="Chromosome 1"/>
</dbReference>
<dbReference type="InterPro" id="IPR009612">
    <property type="entry name" value="IcmF-rel"/>
</dbReference>
<dbReference type="InterPro" id="IPR053156">
    <property type="entry name" value="T6SS_TssM-like"/>
</dbReference>
<keyword evidence="9" id="KW-1185">Reference proteome</keyword>
<evidence type="ECO:0000313" key="9">
    <source>
        <dbReference type="Proteomes" id="UP001056386"/>
    </source>
</evidence>
<evidence type="ECO:0000313" key="7">
    <source>
        <dbReference type="EMBL" id="USS43047.1"/>
    </source>
</evidence>
<feature type="compositionally biased region" description="Low complexity" evidence="1">
    <location>
        <begin position="1331"/>
        <end position="1344"/>
    </location>
</feature>
<dbReference type="PANTHER" id="PTHR36153">
    <property type="entry name" value="INNER MEMBRANE PROTEIN-RELATED"/>
    <property type="match status" value="1"/>
</dbReference>
<feature type="transmembrane region" description="Helical" evidence="2">
    <location>
        <begin position="16"/>
        <end position="39"/>
    </location>
</feature>
<evidence type="ECO:0000259" key="5">
    <source>
        <dbReference type="Pfam" id="PF14331"/>
    </source>
</evidence>
<dbReference type="InterPro" id="IPR017731">
    <property type="entry name" value="TssM1-like"/>
</dbReference>
<dbReference type="InterPro" id="IPR010623">
    <property type="entry name" value="IcmF_C"/>
</dbReference>
<feature type="transmembrane region" description="Helical" evidence="2">
    <location>
        <begin position="104"/>
        <end position="123"/>
    </location>
</feature>
<feature type="domain" description="Type VI secretion system component TssM1 N-terminal" evidence="5">
    <location>
        <begin position="274"/>
        <end position="551"/>
    </location>
</feature>
<evidence type="ECO:0000256" key="1">
    <source>
        <dbReference type="SAM" id="MobiDB-lite"/>
    </source>
</evidence>
<dbReference type="PANTHER" id="PTHR36153:SF1">
    <property type="entry name" value="TYPE VI SECRETION SYSTEM COMPONENT TSSM1"/>
    <property type="match status" value="1"/>
</dbReference>
<protein>
    <submittedName>
        <fullName evidence="6">Type VI secretion system membrane subunit TssM</fullName>
    </submittedName>
</protein>
<dbReference type="Proteomes" id="UP001056386">
    <property type="component" value="Chromosome 2"/>
</dbReference>
<name>A0AAP9XZF3_BURGL</name>
<gene>
    <name evidence="6" type="primary">tssM</name>
    <name evidence="6" type="ORF">I6H06_04080</name>
    <name evidence="7" type="ORF">NFI99_00700</name>
</gene>
<dbReference type="EMBL" id="CP099583">
    <property type="protein sequence ID" value="USS43047.1"/>
    <property type="molecule type" value="Genomic_DNA"/>
</dbReference>
<dbReference type="RefSeq" id="WP_035979585.1">
    <property type="nucleotide sequence ID" value="NZ_CP021075.1"/>
</dbReference>
<dbReference type="InterPro" id="IPR025743">
    <property type="entry name" value="TssM1_N"/>
</dbReference>
<evidence type="ECO:0000259" key="4">
    <source>
        <dbReference type="Pfam" id="PF06761"/>
    </source>
</evidence>
<proteinExistence type="predicted"/>
<reference evidence="7" key="2">
    <citation type="submission" date="2022-06" db="EMBL/GenBank/DDBJ databases">
        <title>Draft genome sequence of Burkholderia glumae strain GR20004 isolated from rice panicle showing bacterial panicle blight.</title>
        <authorList>
            <person name="Choi S.Y."/>
            <person name="Lee Y.H."/>
        </authorList>
    </citation>
    <scope>NUCLEOTIDE SEQUENCE</scope>
    <source>
        <strain evidence="7">GR20004</strain>
    </source>
</reference>
<evidence type="ECO:0000313" key="8">
    <source>
        <dbReference type="Proteomes" id="UP000594892"/>
    </source>
</evidence>
<dbReference type="EMBL" id="CP065600">
    <property type="protein sequence ID" value="QPQ90914.1"/>
    <property type="molecule type" value="Genomic_DNA"/>
</dbReference>
<dbReference type="SUPFAM" id="SSF52540">
    <property type="entry name" value="P-loop containing nucleoside triphosphate hydrolases"/>
    <property type="match status" value="1"/>
</dbReference>
<evidence type="ECO:0000259" key="3">
    <source>
        <dbReference type="Pfam" id="PF06744"/>
    </source>
</evidence>
<feature type="region of interest" description="Disordered" evidence="1">
    <location>
        <begin position="1331"/>
        <end position="1365"/>
    </location>
</feature>